<dbReference type="OrthoDB" id="155521at2"/>
<evidence type="ECO:0000259" key="1">
    <source>
        <dbReference type="PROSITE" id="PS51549"/>
    </source>
</evidence>
<dbReference type="InterPro" id="IPR003343">
    <property type="entry name" value="Big_2"/>
</dbReference>
<feature type="domain" description="DM13" evidence="1">
    <location>
        <begin position="130"/>
        <end position="234"/>
    </location>
</feature>
<evidence type="ECO:0000313" key="2">
    <source>
        <dbReference type="EMBL" id="SHI49844.1"/>
    </source>
</evidence>
<dbReference type="AlphaFoldDB" id="A0A1M6BMB8"/>
<dbReference type="EMBL" id="FQYY01000002">
    <property type="protein sequence ID" value="SHI49844.1"/>
    <property type="molecule type" value="Genomic_DNA"/>
</dbReference>
<dbReference type="RefSeq" id="WP_073148249.1">
    <property type="nucleotide sequence ID" value="NZ_FQYY01000002.1"/>
</dbReference>
<keyword evidence="3" id="KW-1185">Reference proteome</keyword>
<dbReference type="Pfam" id="PF02368">
    <property type="entry name" value="Big_2"/>
    <property type="match status" value="1"/>
</dbReference>
<dbReference type="Gene3D" id="2.60.40.1080">
    <property type="match status" value="1"/>
</dbReference>
<reference evidence="2 3" key="1">
    <citation type="submission" date="2016-11" db="EMBL/GenBank/DDBJ databases">
        <authorList>
            <person name="Jaros S."/>
            <person name="Januszkiewicz K."/>
            <person name="Wedrychowicz H."/>
        </authorList>
    </citation>
    <scope>NUCLEOTIDE SEQUENCE [LARGE SCALE GENOMIC DNA]</scope>
    <source>
        <strain evidence="2 3">DSM 21425</strain>
    </source>
</reference>
<sequence>MKQLKFVFIFLFLGFISCIQEDIVDDTISEEVRITSTTSILNIGDTIKLEAFYYNNVGEIENKTITWQSSNSNVISIDSASADMTGLNEGIATITAKTNSNNGVELVDSLTITVVANDEVITPVETIKVGTFVETSSYVAAGDFEILETSSGIQINLASNYQADQSLPGFALFLTNNPNSLSNALQIDAYDDNDGVHYTGAFTYNIDNVGINDYQYLVQWCRPFSILVGQAIITDK</sequence>
<proteinExistence type="predicted"/>
<dbReference type="Proteomes" id="UP000184225">
    <property type="component" value="Unassembled WGS sequence"/>
</dbReference>
<organism evidence="2 3">
    <name type="scientific">Mesonia phycicola</name>
    <dbReference type="NCBI Taxonomy" id="579105"/>
    <lineage>
        <taxon>Bacteria</taxon>
        <taxon>Pseudomonadati</taxon>
        <taxon>Bacteroidota</taxon>
        <taxon>Flavobacteriia</taxon>
        <taxon>Flavobacteriales</taxon>
        <taxon>Flavobacteriaceae</taxon>
        <taxon>Mesonia</taxon>
    </lineage>
</organism>
<evidence type="ECO:0000313" key="3">
    <source>
        <dbReference type="Proteomes" id="UP000184225"/>
    </source>
</evidence>
<name>A0A1M6BMB8_9FLAO</name>
<dbReference type="SUPFAM" id="SSF49373">
    <property type="entry name" value="Invasin/intimin cell-adhesion fragments"/>
    <property type="match status" value="1"/>
</dbReference>
<protein>
    <submittedName>
        <fullName evidence="2">Ig-like domain (Group 2)</fullName>
    </submittedName>
</protein>
<dbReference type="InterPro" id="IPR008964">
    <property type="entry name" value="Invasin/intimin_cell_adhesion"/>
</dbReference>
<gene>
    <name evidence="2" type="ORF">SAMN04488096_102125</name>
</gene>
<dbReference type="SMART" id="SM00635">
    <property type="entry name" value="BID_2"/>
    <property type="match status" value="1"/>
</dbReference>
<accession>A0A1M6BMB8</accession>
<dbReference type="PROSITE" id="PS51257">
    <property type="entry name" value="PROKAR_LIPOPROTEIN"/>
    <property type="match status" value="1"/>
</dbReference>
<dbReference type="PROSITE" id="PS51549">
    <property type="entry name" value="DM13"/>
    <property type="match status" value="1"/>
</dbReference>
<dbReference type="InterPro" id="IPR019545">
    <property type="entry name" value="DM13_domain"/>
</dbReference>